<dbReference type="EMBL" id="FNFP01000002">
    <property type="protein sequence ID" value="SDK52321.1"/>
    <property type="molecule type" value="Genomic_DNA"/>
</dbReference>
<dbReference type="STRING" id="393762.SAMN05660472_01493"/>
<name>A0A1G9CKV6_9FIRM</name>
<sequence length="258" mass="28994">MSHKDIIKQLNYTLGLSRNIVGIKFIFTKEEFDSLDIKQVNYKMSYCNTVKLASKGKSFKANSDNFLCKASSRALGLMDVDNEVVSGRLYHSFNMYRSVGIAKNVQRNVTYVDHKIYGVVVGPLKEIEIKPDVIIMITNPYQAMRIVQGYSYDCGIPTNIKFTGNQGVCSECTATPYENNDINVSLLCANTRFAAKWDDNEMGIGMPYHIFETIANGIIKTLNPSEPNIKKRKIIEQIGIENIAIPIELGTSYYKSGK</sequence>
<evidence type="ECO:0000313" key="1">
    <source>
        <dbReference type="EMBL" id="SDK52321.1"/>
    </source>
</evidence>
<organism evidence="1 2">
    <name type="scientific">Natronincola ferrireducens</name>
    <dbReference type="NCBI Taxonomy" id="393762"/>
    <lineage>
        <taxon>Bacteria</taxon>
        <taxon>Bacillati</taxon>
        <taxon>Bacillota</taxon>
        <taxon>Clostridia</taxon>
        <taxon>Peptostreptococcales</taxon>
        <taxon>Natronincolaceae</taxon>
        <taxon>Natronincola</taxon>
    </lineage>
</organism>
<accession>A0A1G9CKV6</accession>
<dbReference type="Pfam" id="PF02596">
    <property type="entry name" value="DUF169"/>
    <property type="match status" value="1"/>
</dbReference>
<dbReference type="Proteomes" id="UP000198718">
    <property type="component" value="Unassembled WGS sequence"/>
</dbReference>
<dbReference type="AlphaFoldDB" id="A0A1G9CKV6"/>
<dbReference type="RefSeq" id="WP_090552859.1">
    <property type="nucleotide sequence ID" value="NZ_FNFP01000002.1"/>
</dbReference>
<proteinExistence type="predicted"/>
<gene>
    <name evidence="1" type="ORF">SAMN05660472_01493</name>
</gene>
<protein>
    <submittedName>
        <fullName evidence="1">Uncharacterized conserved protein, DUF169 family</fullName>
    </submittedName>
</protein>
<dbReference type="PANTHER" id="PTHR37954">
    <property type="entry name" value="BLL4979 PROTEIN"/>
    <property type="match status" value="1"/>
</dbReference>
<dbReference type="OrthoDB" id="378658at2"/>
<dbReference type="PANTHER" id="PTHR37954:SF3">
    <property type="entry name" value="DUF169 DOMAIN-CONTAINING PROTEIN"/>
    <property type="match status" value="1"/>
</dbReference>
<reference evidence="1 2" key="1">
    <citation type="submission" date="2016-10" db="EMBL/GenBank/DDBJ databases">
        <authorList>
            <person name="de Groot N.N."/>
        </authorList>
    </citation>
    <scope>NUCLEOTIDE SEQUENCE [LARGE SCALE GENOMIC DNA]</scope>
    <source>
        <strain evidence="1 2">DSM 18346</strain>
    </source>
</reference>
<dbReference type="InterPro" id="IPR003748">
    <property type="entry name" value="DUF169"/>
</dbReference>
<keyword evidence="2" id="KW-1185">Reference proteome</keyword>
<evidence type="ECO:0000313" key="2">
    <source>
        <dbReference type="Proteomes" id="UP000198718"/>
    </source>
</evidence>